<dbReference type="InterPro" id="IPR050111">
    <property type="entry name" value="C-type_lectin/snaclec_domain"/>
</dbReference>
<dbReference type="AlphaFoldDB" id="A0A0B7AGC8"/>
<reference evidence="4" key="1">
    <citation type="submission" date="2014-12" db="EMBL/GenBank/DDBJ databases">
        <title>Insight into the proteome of Arion vulgaris.</title>
        <authorList>
            <person name="Aradska J."/>
            <person name="Bulat T."/>
            <person name="Smidak R."/>
            <person name="Sarate P."/>
            <person name="Gangsoo J."/>
            <person name="Sialana F."/>
            <person name="Bilban M."/>
            <person name="Lubec G."/>
        </authorList>
    </citation>
    <scope>NUCLEOTIDE SEQUENCE</scope>
    <source>
        <tissue evidence="4">Skin</tissue>
    </source>
</reference>
<feature type="signal peptide" evidence="2">
    <location>
        <begin position="1"/>
        <end position="17"/>
    </location>
</feature>
<dbReference type="Pfam" id="PF00059">
    <property type="entry name" value="Lectin_C"/>
    <property type="match status" value="1"/>
</dbReference>
<dbReference type="InterPro" id="IPR016186">
    <property type="entry name" value="C-type_lectin-like/link_sf"/>
</dbReference>
<keyword evidence="2" id="KW-0732">Signal</keyword>
<dbReference type="PROSITE" id="PS50041">
    <property type="entry name" value="C_TYPE_LECTIN_2"/>
    <property type="match status" value="1"/>
</dbReference>
<protein>
    <recommendedName>
        <fullName evidence="3">C-type lectin domain-containing protein</fullName>
    </recommendedName>
</protein>
<evidence type="ECO:0000259" key="3">
    <source>
        <dbReference type="PROSITE" id="PS50041"/>
    </source>
</evidence>
<dbReference type="EMBL" id="HACG01032978">
    <property type="protein sequence ID" value="CEK79843.1"/>
    <property type="molecule type" value="Transcribed_RNA"/>
</dbReference>
<feature type="domain" description="C-type lectin" evidence="3">
    <location>
        <begin position="27"/>
        <end position="145"/>
    </location>
</feature>
<proteinExistence type="predicted"/>
<dbReference type="InterPro" id="IPR016187">
    <property type="entry name" value="CTDL_fold"/>
</dbReference>
<dbReference type="SUPFAM" id="SSF56436">
    <property type="entry name" value="C-type lectin-like"/>
    <property type="match status" value="1"/>
</dbReference>
<sequence length="146" mass="16064">MIGVVVLLALTVQCVVGAATPSGWKVLNGHSYGFIGDQKTWNDAQKSCRSYGAELVEINNAEEDQFVVATLKALKQGNSWIGGAASLPGKKFEWVTSHRTVDCQRYVNWNAAEPNNAGGSEWCLEIRDIGWNDHDCNTRNSFVCEK</sequence>
<dbReference type="Gene3D" id="3.10.100.10">
    <property type="entry name" value="Mannose-Binding Protein A, subunit A"/>
    <property type="match status" value="1"/>
</dbReference>
<evidence type="ECO:0000256" key="1">
    <source>
        <dbReference type="ARBA" id="ARBA00023157"/>
    </source>
</evidence>
<accession>A0A0B7AGC8</accession>
<dbReference type="CDD" id="cd00037">
    <property type="entry name" value="CLECT"/>
    <property type="match status" value="1"/>
</dbReference>
<organism evidence="4">
    <name type="scientific">Arion vulgaris</name>
    <dbReference type="NCBI Taxonomy" id="1028688"/>
    <lineage>
        <taxon>Eukaryota</taxon>
        <taxon>Metazoa</taxon>
        <taxon>Spiralia</taxon>
        <taxon>Lophotrochozoa</taxon>
        <taxon>Mollusca</taxon>
        <taxon>Gastropoda</taxon>
        <taxon>Heterobranchia</taxon>
        <taxon>Euthyneura</taxon>
        <taxon>Panpulmonata</taxon>
        <taxon>Eupulmonata</taxon>
        <taxon>Stylommatophora</taxon>
        <taxon>Helicina</taxon>
        <taxon>Arionoidea</taxon>
        <taxon>Arionidae</taxon>
        <taxon>Arion</taxon>
    </lineage>
</organism>
<keyword evidence="1" id="KW-1015">Disulfide bond</keyword>
<dbReference type="InterPro" id="IPR001304">
    <property type="entry name" value="C-type_lectin-like"/>
</dbReference>
<dbReference type="PANTHER" id="PTHR22803">
    <property type="entry name" value="MANNOSE, PHOSPHOLIPASE, LECTIN RECEPTOR RELATED"/>
    <property type="match status" value="1"/>
</dbReference>
<dbReference type="PROSITE" id="PS00615">
    <property type="entry name" value="C_TYPE_LECTIN_1"/>
    <property type="match status" value="1"/>
</dbReference>
<dbReference type="SMART" id="SM00034">
    <property type="entry name" value="CLECT"/>
    <property type="match status" value="1"/>
</dbReference>
<dbReference type="InterPro" id="IPR018378">
    <property type="entry name" value="C-type_lectin_CS"/>
</dbReference>
<evidence type="ECO:0000313" key="4">
    <source>
        <dbReference type="EMBL" id="CEK79843.1"/>
    </source>
</evidence>
<feature type="chain" id="PRO_5002111344" description="C-type lectin domain-containing protein" evidence="2">
    <location>
        <begin position="18"/>
        <end position="146"/>
    </location>
</feature>
<gene>
    <name evidence="4" type="primary">ORF117801</name>
</gene>
<name>A0A0B7AGC8_9EUPU</name>
<evidence type="ECO:0000256" key="2">
    <source>
        <dbReference type="SAM" id="SignalP"/>
    </source>
</evidence>